<dbReference type="STRING" id="478820.A0A196SD87"/>
<feature type="domain" description="PCI" evidence="3">
    <location>
        <begin position="54"/>
        <end position="229"/>
    </location>
</feature>
<dbReference type="OrthoDB" id="8775810at2759"/>
<dbReference type="EMBL" id="LXWW01000264">
    <property type="protein sequence ID" value="OAO14276.1"/>
    <property type="molecule type" value="Genomic_DNA"/>
</dbReference>
<proteinExistence type="inferred from homology"/>
<dbReference type="PANTHER" id="PTHR12387">
    <property type="entry name" value="26S PROTEASOME NON-ATPASE REGULATORY SUBUNIT 8"/>
    <property type="match status" value="1"/>
</dbReference>
<keyword evidence="2 4" id="KW-0647">Proteasome</keyword>
<dbReference type="InterPro" id="IPR000717">
    <property type="entry name" value="PCI_dom"/>
</dbReference>
<sequence>MSLQSHLERLNAAAASGNREAIKQVVNEAKITILTQYSNANEVAQFLERCVEIAVQMMPEELENMIEMYKSLCPQDPDRERQLVVEALHLLYLLVSRDLSSFHAELERISDADMENPLIQFSVHIEGYLTTGRYNKIQEYMQLLPHPLFSYLMAGLVESIRDDIESCIEESYRELSVEDFCRTVNWKRSLEEVLCHIEETHGNWVVRDGVIVFPRRVTSEKKERMETLGDLIKQINDIETI</sequence>
<accession>A0A196SD87</accession>
<keyword evidence="5" id="KW-1185">Reference proteome</keyword>
<reference evidence="4 5" key="1">
    <citation type="submission" date="2016-05" db="EMBL/GenBank/DDBJ databases">
        <title>Nuclear genome of Blastocystis sp. subtype 1 NandII.</title>
        <authorList>
            <person name="Gentekaki E."/>
            <person name="Curtis B."/>
            <person name="Stairs C."/>
            <person name="Eme L."/>
            <person name="Herman E."/>
            <person name="Klimes V."/>
            <person name="Arias M.C."/>
            <person name="Elias M."/>
            <person name="Hilliou F."/>
            <person name="Klute M."/>
            <person name="Malik S.-B."/>
            <person name="Pightling A."/>
            <person name="Rachubinski R."/>
            <person name="Salas D."/>
            <person name="Schlacht A."/>
            <person name="Suga H."/>
            <person name="Archibald J."/>
            <person name="Ball S.G."/>
            <person name="Clark G."/>
            <person name="Dacks J."/>
            <person name="Van Der Giezen M."/>
            <person name="Tsaousis A."/>
            <person name="Roger A."/>
        </authorList>
    </citation>
    <scope>NUCLEOTIDE SEQUENCE [LARGE SCALE GENOMIC DNA]</scope>
    <source>
        <strain evidence="5">ATCC 50177 / NandII</strain>
    </source>
</reference>
<evidence type="ECO:0000256" key="2">
    <source>
        <dbReference type="ARBA" id="ARBA00022942"/>
    </source>
</evidence>
<evidence type="ECO:0000256" key="1">
    <source>
        <dbReference type="ARBA" id="ARBA00009627"/>
    </source>
</evidence>
<protein>
    <submittedName>
        <fullName evidence="4">26S proteasome non-ATPase regulatory subunit RPN12B</fullName>
    </submittedName>
</protein>
<dbReference type="PANTHER" id="PTHR12387:SF0">
    <property type="entry name" value="26S PROTEASOME NON-ATPASE REGULATORY SUBUNIT 8"/>
    <property type="match status" value="1"/>
</dbReference>
<dbReference type="Proteomes" id="UP000078348">
    <property type="component" value="Unassembled WGS sequence"/>
</dbReference>
<dbReference type="Gene3D" id="1.25.40.990">
    <property type="match status" value="1"/>
</dbReference>
<dbReference type="InterPro" id="IPR006746">
    <property type="entry name" value="26S_Psome_Rpn12"/>
</dbReference>
<dbReference type="PROSITE" id="PS50250">
    <property type="entry name" value="PCI"/>
    <property type="match status" value="1"/>
</dbReference>
<dbReference type="InterPro" id="IPR033464">
    <property type="entry name" value="CSN8_PSD8_EIF3K"/>
</dbReference>
<dbReference type="Pfam" id="PF10075">
    <property type="entry name" value="CSN8_PSD8_EIF3K"/>
    <property type="match status" value="1"/>
</dbReference>
<dbReference type="GO" id="GO:0043161">
    <property type="term" value="P:proteasome-mediated ubiquitin-dependent protein catabolic process"/>
    <property type="evidence" value="ECO:0007669"/>
    <property type="project" value="TreeGrafter"/>
</dbReference>
<dbReference type="GO" id="GO:0008541">
    <property type="term" value="C:proteasome regulatory particle, lid subcomplex"/>
    <property type="evidence" value="ECO:0007669"/>
    <property type="project" value="TreeGrafter"/>
</dbReference>
<comment type="caution">
    <text evidence="4">The sequence shown here is derived from an EMBL/GenBank/DDBJ whole genome shotgun (WGS) entry which is preliminary data.</text>
</comment>
<evidence type="ECO:0000259" key="3">
    <source>
        <dbReference type="PROSITE" id="PS50250"/>
    </source>
</evidence>
<name>A0A196SD87_BLAHN</name>
<dbReference type="AlphaFoldDB" id="A0A196SD87"/>
<dbReference type="GO" id="GO:0005829">
    <property type="term" value="C:cytosol"/>
    <property type="evidence" value="ECO:0007669"/>
    <property type="project" value="TreeGrafter"/>
</dbReference>
<dbReference type="GO" id="GO:0005634">
    <property type="term" value="C:nucleus"/>
    <property type="evidence" value="ECO:0007669"/>
    <property type="project" value="TreeGrafter"/>
</dbReference>
<gene>
    <name evidence="4" type="ORF">AV274_3980</name>
</gene>
<organism evidence="4 5">
    <name type="scientific">Blastocystis sp. subtype 1 (strain ATCC 50177 / NandII)</name>
    <dbReference type="NCBI Taxonomy" id="478820"/>
    <lineage>
        <taxon>Eukaryota</taxon>
        <taxon>Sar</taxon>
        <taxon>Stramenopiles</taxon>
        <taxon>Bigyra</taxon>
        <taxon>Opalozoa</taxon>
        <taxon>Opalinata</taxon>
        <taxon>Blastocystidae</taxon>
        <taxon>Blastocystis</taxon>
    </lineage>
</organism>
<comment type="similarity">
    <text evidence="1">Belongs to the proteasome subunit S14 family.</text>
</comment>
<evidence type="ECO:0000313" key="4">
    <source>
        <dbReference type="EMBL" id="OAO14276.1"/>
    </source>
</evidence>
<evidence type="ECO:0000313" key="5">
    <source>
        <dbReference type="Proteomes" id="UP000078348"/>
    </source>
</evidence>